<dbReference type="EMBL" id="BMPO01000011">
    <property type="protein sequence ID" value="GGK09080.1"/>
    <property type="molecule type" value="Genomic_DNA"/>
</dbReference>
<sequence>MQPNLAKDVGVLALNGLRVELGAADLQQALGGMCDDVDRVQPGTTFQRVGDLAETVATVIEVHDVGTRWQGATQDVLVGQAAIDEIDFVPRRPLGWCGRSQRIDDVGRGLVGEVMPCVDRRGLGRRMMSVSIARSVRTHRVRIRVARISCNRPGSVRSMGG</sequence>
<reference evidence="1" key="2">
    <citation type="submission" date="2020-09" db="EMBL/GenBank/DDBJ databases">
        <authorList>
            <person name="Sun Q."/>
            <person name="Ohkuma M."/>
        </authorList>
    </citation>
    <scope>NUCLEOTIDE SEQUENCE</scope>
    <source>
        <strain evidence="1">JCM 30078</strain>
    </source>
</reference>
<dbReference type="Proteomes" id="UP000635983">
    <property type="component" value="Unassembled WGS sequence"/>
</dbReference>
<reference evidence="1" key="1">
    <citation type="journal article" date="2014" name="Int. J. Syst. Evol. Microbiol.">
        <title>Complete genome sequence of Corynebacterium casei LMG S-19264T (=DSM 44701T), isolated from a smear-ripened cheese.</title>
        <authorList>
            <consortium name="US DOE Joint Genome Institute (JGI-PGF)"/>
            <person name="Walter F."/>
            <person name="Albersmeier A."/>
            <person name="Kalinowski J."/>
            <person name="Ruckert C."/>
        </authorList>
    </citation>
    <scope>NUCLEOTIDE SEQUENCE</scope>
    <source>
        <strain evidence="1">JCM 30078</strain>
    </source>
</reference>
<name>A0A917Q375_9PSED</name>
<proteinExistence type="predicted"/>
<comment type="caution">
    <text evidence="1">The sequence shown here is derived from an EMBL/GenBank/DDBJ whole genome shotgun (WGS) entry which is preliminary data.</text>
</comment>
<protein>
    <submittedName>
        <fullName evidence="1">Uncharacterized protein</fullName>
    </submittedName>
</protein>
<accession>A0A917Q375</accession>
<organism evidence="1 2">
    <name type="scientific">Pseudomonas matsuisoli</name>
    <dbReference type="NCBI Taxonomy" id="1515666"/>
    <lineage>
        <taxon>Bacteria</taxon>
        <taxon>Pseudomonadati</taxon>
        <taxon>Pseudomonadota</taxon>
        <taxon>Gammaproteobacteria</taxon>
        <taxon>Pseudomonadales</taxon>
        <taxon>Pseudomonadaceae</taxon>
        <taxon>Pseudomonas</taxon>
    </lineage>
</organism>
<evidence type="ECO:0000313" key="1">
    <source>
        <dbReference type="EMBL" id="GGK09080.1"/>
    </source>
</evidence>
<gene>
    <name evidence="1" type="ORF">GCM10009304_39020</name>
</gene>
<keyword evidence="2" id="KW-1185">Reference proteome</keyword>
<evidence type="ECO:0000313" key="2">
    <source>
        <dbReference type="Proteomes" id="UP000635983"/>
    </source>
</evidence>
<dbReference type="AlphaFoldDB" id="A0A917Q375"/>